<protein>
    <submittedName>
        <fullName evidence="5">Uncharacterized protein</fullName>
    </submittedName>
</protein>
<keyword evidence="4" id="KW-0472">Membrane</keyword>
<comment type="caution">
    <text evidence="5">The sequence shown here is derived from an EMBL/GenBank/DDBJ whole genome shotgun (WGS) entry which is preliminary data.</text>
</comment>
<dbReference type="PANTHER" id="PTHR39767">
    <property type="entry name" value="CALCIUM/CALMODULIN-BINDING MEMBRANE PROTEIN PCM4-RELATED"/>
    <property type="match status" value="1"/>
</dbReference>
<feature type="transmembrane region" description="Helical" evidence="4">
    <location>
        <begin position="1314"/>
        <end position="1335"/>
    </location>
</feature>
<keyword evidence="1" id="KW-0732">Signal</keyword>
<dbReference type="EMBL" id="CAJJDP010000198">
    <property type="protein sequence ID" value="CAD8214922.1"/>
    <property type="molecule type" value="Genomic_DNA"/>
</dbReference>
<dbReference type="InterPro" id="IPR011936">
    <property type="entry name" value="Myxo_disulph_rpt"/>
</dbReference>
<keyword evidence="6" id="KW-1185">Reference proteome</keyword>
<accession>A0A8S1YR56</accession>
<keyword evidence="4" id="KW-1133">Transmembrane helix</keyword>
<keyword evidence="3" id="KW-1015">Disulfide bond</keyword>
<evidence type="ECO:0000313" key="6">
    <source>
        <dbReference type="Proteomes" id="UP000683925"/>
    </source>
</evidence>
<evidence type="ECO:0000256" key="1">
    <source>
        <dbReference type="ARBA" id="ARBA00022729"/>
    </source>
</evidence>
<dbReference type="OMA" id="INPSHYI"/>
<dbReference type="InterPro" id="IPR006212">
    <property type="entry name" value="Furin_repeat"/>
</dbReference>
<proteinExistence type="predicted"/>
<evidence type="ECO:0000256" key="2">
    <source>
        <dbReference type="ARBA" id="ARBA00022737"/>
    </source>
</evidence>
<dbReference type="SMART" id="SM00261">
    <property type="entry name" value="FU"/>
    <property type="match status" value="4"/>
</dbReference>
<sequence>MFQKLQQSQLQRSWELCLFQIFIHLIFLNKFCYKVLAQTEISRSFFSPFNTDDNWNTYLAENSNHITDCVTSDIFGGRFVFNSQTVITKTFILPPHYKVKVELNFWRLDPWTSSYYIVFIDGEKAINNNPNSSGTEICGSGSLGQTDAVGRQIVHMGNSAIIIIVSRQSSAYWGISNFKLSVLKCPNLCHYCDSTGICQKWYRVLTYFTTLTLTNGEGWIRDNAYYDNVLDCGFQYYGNFLTTQLATIGLILDDPHTSIKVSFLFLSLEITDSVTIEVNGDTQMYYSTPTLNTVADFNYLCGSNLKMSRIETFGSSSSSSTITIAIGVPIVVTTSANTPSFGIRDFEVFTYQENKIIDEKVIHKNDYILAFEGIFSQQYNCVVGCSNCIRDMCVECFSDWNFDTYSQVCLPICGDKLILYQEECDDGNLQPNDGCYQCKFSCPLNCAQCEFGQCKFCNYNYQLIGNQCQFSCKYEDNLIKFDTQIEEGHYCQISNFLINQYLQHVIINNNLKLDVQDLKCQIQNYGIFAYQYNQCEQRQPQNCNISVFNECQICVNLFEKTFNGQCIPICSHGTYYGEEFLYNSIEFQFDNSYQCSLCQLECLDCHNSFCFSCLKGWNLVDYRCEYQCGDGIIAMNSNEQCDDQNQEIGDGCYECKFECEQNCVFCNAHHECVICNQYFEIKDKNCIPACGDGFVVEGLEICDDGNDIEYDGCHNCQYSCRENCQICDHQNCLDICDQGYYYLEKQCISICGDSIVAFNEECDDGNDDPFDGCDLCLHSCPLNCSICQKGLCQVCNIGFLMNDNNCQDTCGNGFKSDQEECDDGNHLSLDGCSNICDIEMYWTCFEDDLRKSSCLQTIPPHFKLVFLNQTYNVLYVQLQFTNKIKLLDSTQNLTQNFKAQLIDINPSHYIIKDVLINEPDNYSVHEVIYQLRIEILEQQTKDIVLQVQLNTVLVDQNDFQVDNDICKIRLKNPVVLTAAQKEISHNLSSYNLVILIFLGISSFIILISGHPAECFEILDTIQFQSYLKFINIIFPQNLMIYFESSEVVTINPILDKFGMLKLCYDVIGSQYLQAFGKFYSYDVNSDLISNLYGLVTQILLGTILLIVSYCYLRFIFRTSFARIRVFIYNNQSTLVSYNIAFLIHSLNQFSFGLNRILSQQGIVYILQANCWDLIFKTLLYIFSEKESDSRNIVQTVLASFILISIASLMSLFFQYSLSQFKLNKKRNFRHEGIIIAKKLLILLLLIGSQSNPILQCVGIAFVDTFYITLIIYSNMINNKIDLIVILIFEIPIIIFALLSLSFDSNFVKLVSAQAQIQIGFVQICLLIIGITAPLIKYASQIKTKITNIIQQWKQEKIKKLQQKNQQANLFY</sequence>
<dbReference type="OrthoDB" id="28293at2759"/>
<dbReference type="NCBIfam" id="TIGR02232">
    <property type="entry name" value="myxo_disulf_rpt"/>
    <property type="match status" value="3"/>
</dbReference>
<evidence type="ECO:0000313" key="5">
    <source>
        <dbReference type="EMBL" id="CAD8214922.1"/>
    </source>
</evidence>
<dbReference type="PANTHER" id="PTHR39767:SF2">
    <property type="entry name" value="CHROMOSOME UNDETERMINED SCAFFOLD_1, WHOLE GENOME SHOTGUN SEQUENCE"/>
    <property type="match status" value="1"/>
</dbReference>
<dbReference type="Pfam" id="PF13948">
    <property type="entry name" value="DUF4215"/>
    <property type="match status" value="5"/>
</dbReference>
<reference evidence="5" key="1">
    <citation type="submission" date="2021-01" db="EMBL/GenBank/DDBJ databases">
        <authorList>
            <consortium name="Genoscope - CEA"/>
            <person name="William W."/>
        </authorList>
    </citation>
    <scope>NUCLEOTIDE SEQUENCE</scope>
</reference>
<organism evidence="5 6">
    <name type="scientific">Paramecium octaurelia</name>
    <dbReference type="NCBI Taxonomy" id="43137"/>
    <lineage>
        <taxon>Eukaryota</taxon>
        <taxon>Sar</taxon>
        <taxon>Alveolata</taxon>
        <taxon>Ciliophora</taxon>
        <taxon>Intramacronucleata</taxon>
        <taxon>Oligohymenophorea</taxon>
        <taxon>Peniculida</taxon>
        <taxon>Parameciidae</taxon>
        <taxon>Paramecium</taxon>
    </lineage>
</organism>
<feature type="transmembrane region" description="Helical" evidence="4">
    <location>
        <begin position="1195"/>
        <end position="1216"/>
    </location>
</feature>
<feature type="transmembrane region" description="Helical" evidence="4">
    <location>
        <begin position="1280"/>
        <end position="1302"/>
    </location>
</feature>
<name>A0A8S1YR56_PAROT</name>
<feature type="transmembrane region" description="Helical" evidence="4">
    <location>
        <begin position="1091"/>
        <end position="1112"/>
    </location>
</feature>
<dbReference type="Proteomes" id="UP000683925">
    <property type="component" value="Unassembled WGS sequence"/>
</dbReference>
<gene>
    <name evidence="5" type="ORF">POCTA_138.1.T1940024</name>
</gene>
<evidence type="ECO:0000256" key="3">
    <source>
        <dbReference type="ARBA" id="ARBA00023157"/>
    </source>
</evidence>
<feature type="transmembrane region" description="Helical" evidence="4">
    <location>
        <begin position="1252"/>
        <end position="1273"/>
    </location>
</feature>
<keyword evidence="2" id="KW-0677">Repeat</keyword>
<evidence type="ECO:0000256" key="4">
    <source>
        <dbReference type="SAM" id="Phobius"/>
    </source>
</evidence>
<feature type="transmembrane region" description="Helical" evidence="4">
    <location>
        <begin position="1162"/>
        <end position="1183"/>
    </location>
</feature>
<keyword evidence="4" id="KW-0812">Transmembrane</keyword>